<dbReference type="AlphaFoldDB" id="A0A9N7YE19"/>
<reference evidence="2" key="1">
    <citation type="submission" date="2020-03" db="EMBL/GenBank/DDBJ databases">
        <authorList>
            <person name="Weist P."/>
        </authorList>
    </citation>
    <scope>NUCLEOTIDE SEQUENCE</scope>
</reference>
<name>A0A9N7YE19_PLEPL</name>
<dbReference type="Proteomes" id="UP001153269">
    <property type="component" value="Unassembled WGS sequence"/>
</dbReference>
<proteinExistence type="predicted"/>
<feature type="region of interest" description="Disordered" evidence="1">
    <location>
        <begin position="77"/>
        <end position="120"/>
    </location>
</feature>
<protein>
    <submittedName>
        <fullName evidence="2">Uncharacterized protein</fullName>
    </submittedName>
</protein>
<accession>A0A9N7YE19</accession>
<evidence type="ECO:0000313" key="2">
    <source>
        <dbReference type="EMBL" id="CAB1420859.1"/>
    </source>
</evidence>
<gene>
    <name evidence="2" type="ORF">PLEPLA_LOCUS8736</name>
</gene>
<feature type="compositionally biased region" description="Pro residues" evidence="1">
    <location>
        <begin position="104"/>
        <end position="114"/>
    </location>
</feature>
<evidence type="ECO:0000256" key="1">
    <source>
        <dbReference type="SAM" id="MobiDB-lite"/>
    </source>
</evidence>
<comment type="caution">
    <text evidence="2">The sequence shown here is derived from an EMBL/GenBank/DDBJ whole genome shotgun (WGS) entry which is preliminary data.</text>
</comment>
<evidence type="ECO:0000313" key="3">
    <source>
        <dbReference type="Proteomes" id="UP001153269"/>
    </source>
</evidence>
<feature type="compositionally biased region" description="Pro residues" evidence="1">
    <location>
        <begin position="84"/>
        <end position="96"/>
    </location>
</feature>
<organism evidence="2 3">
    <name type="scientific">Pleuronectes platessa</name>
    <name type="common">European plaice</name>
    <dbReference type="NCBI Taxonomy" id="8262"/>
    <lineage>
        <taxon>Eukaryota</taxon>
        <taxon>Metazoa</taxon>
        <taxon>Chordata</taxon>
        <taxon>Craniata</taxon>
        <taxon>Vertebrata</taxon>
        <taxon>Euteleostomi</taxon>
        <taxon>Actinopterygii</taxon>
        <taxon>Neopterygii</taxon>
        <taxon>Teleostei</taxon>
        <taxon>Neoteleostei</taxon>
        <taxon>Acanthomorphata</taxon>
        <taxon>Carangaria</taxon>
        <taxon>Pleuronectiformes</taxon>
        <taxon>Pleuronectoidei</taxon>
        <taxon>Pleuronectidae</taxon>
        <taxon>Pleuronectes</taxon>
    </lineage>
</organism>
<keyword evidence="3" id="KW-1185">Reference proteome</keyword>
<sequence>MLNPPLAAINVFHWRRRTCGETSADILGFHHMTEHGNRGWGVGGLGAGRQFFSTAAHPRLCQHSFTVLINIPALRRRETAAVKQPPPSPPPPPSLPPSSIHPHVPVPLGPPPSPLISASL</sequence>
<dbReference type="EMBL" id="CADEAL010000485">
    <property type="protein sequence ID" value="CAB1420859.1"/>
    <property type="molecule type" value="Genomic_DNA"/>
</dbReference>